<name>G7YLR1_CLOSI</name>
<accession>G7YLR1</accession>
<feature type="non-terminal residue" evidence="1">
    <location>
        <position position="1"/>
    </location>
</feature>
<dbReference type="Proteomes" id="UP000008909">
    <property type="component" value="Unassembled WGS sequence"/>
</dbReference>
<keyword evidence="2" id="KW-1185">Reference proteome</keyword>
<sequence length="103" mass="10977">QNIYPGGVRVKARLPSGVMTIPIPESNVCNHLTPRCPVMSGGHYSYRYTNVLPQQLPSYSEAGRCTHSTGALSANGIKQEETDHAKVRLAISGLSSAGLIGQN</sequence>
<dbReference type="InterPro" id="IPR014756">
    <property type="entry name" value="Ig_E-set"/>
</dbReference>
<dbReference type="Gene3D" id="2.60.40.770">
    <property type="match status" value="1"/>
</dbReference>
<protein>
    <submittedName>
        <fullName evidence="1">Uncharacterized protein</fullName>
    </submittedName>
</protein>
<dbReference type="EMBL" id="DF143633">
    <property type="protein sequence ID" value="GAA53892.1"/>
    <property type="molecule type" value="Genomic_DNA"/>
</dbReference>
<dbReference type="SUPFAM" id="SSF81296">
    <property type="entry name" value="E set domains"/>
    <property type="match status" value="1"/>
</dbReference>
<organism evidence="1 2">
    <name type="scientific">Clonorchis sinensis</name>
    <name type="common">Chinese liver fluke</name>
    <dbReference type="NCBI Taxonomy" id="79923"/>
    <lineage>
        <taxon>Eukaryota</taxon>
        <taxon>Metazoa</taxon>
        <taxon>Spiralia</taxon>
        <taxon>Lophotrochozoa</taxon>
        <taxon>Platyhelminthes</taxon>
        <taxon>Trematoda</taxon>
        <taxon>Digenea</taxon>
        <taxon>Opisthorchiida</taxon>
        <taxon>Opisthorchiata</taxon>
        <taxon>Opisthorchiidae</taxon>
        <taxon>Clonorchis</taxon>
    </lineage>
</organism>
<dbReference type="AlphaFoldDB" id="G7YLR1"/>
<evidence type="ECO:0000313" key="2">
    <source>
        <dbReference type="Proteomes" id="UP000008909"/>
    </source>
</evidence>
<gene>
    <name evidence="1" type="ORF">CLF_111538</name>
</gene>
<proteinExistence type="predicted"/>
<evidence type="ECO:0000313" key="1">
    <source>
        <dbReference type="EMBL" id="GAA53892.1"/>
    </source>
</evidence>
<reference evidence="1" key="1">
    <citation type="journal article" date="2011" name="Genome Biol.">
        <title>The draft genome of the carcinogenic human liver fluke Clonorchis sinensis.</title>
        <authorList>
            <person name="Wang X."/>
            <person name="Chen W."/>
            <person name="Huang Y."/>
            <person name="Sun J."/>
            <person name="Men J."/>
            <person name="Liu H."/>
            <person name="Luo F."/>
            <person name="Guo L."/>
            <person name="Lv X."/>
            <person name="Deng C."/>
            <person name="Zhou C."/>
            <person name="Fan Y."/>
            <person name="Li X."/>
            <person name="Huang L."/>
            <person name="Hu Y."/>
            <person name="Liang C."/>
            <person name="Hu X."/>
            <person name="Xu J."/>
            <person name="Yu X."/>
        </authorList>
    </citation>
    <scope>NUCLEOTIDE SEQUENCE [LARGE SCALE GENOMIC DNA]</scope>
    <source>
        <strain evidence="1">Henan</strain>
    </source>
</reference>
<reference key="2">
    <citation type="submission" date="2011-10" db="EMBL/GenBank/DDBJ databases">
        <title>The genome and transcriptome sequence of Clonorchis sinensis provide insights into the carcinogenic liver fluke.</title>
        <authorList>
            <person name="Wang X."/>
            <person name="Huang Y."/>
            <person name="Chen W."/>
            <person name="Liu H."/>
            <person name="Guo L."/>
            <person name="Chen Y."/>
            <person name="Luo F."/>
            <person name="Zhou W."/>
            <person name="Sun J."/>
            <person name="Mao Q."/>
            <person name="Liang P."/>
            <person name="Zhou C."/>
            <person name="Tian Y."/>
            <person name="Men J."/>
            <person name="Lv X."/>
            <person name="Huang L."/>
            <person name="Zhou J."/>
            <person name="Hu Y."/>
            <person name="Li R."/>
            <person name="Zhang F."/>
            <person name="Lei H."/>
            <person name="Li X."/>
            <person name="Hu X."/>
            <person name="Liang C."/>
            <person name="Xu J."/>
            <person name="Wu Z."/>
            <person name="Yu X."/>
        </authorList>
    </citation>
    <scope>NUCLEOTIDE SEQUENCE</scope>
    <source>
        <strain>Henan</strain>
    </source>
</reference>